<keyword evidence="2" id="KW-1185">Reference proteome</keyword>
<sequence>MTLYTIGSGKKSARDFFTLLEQHGVRRVIDIRLSNTSQLAGYTKKPDLEYFLTAIAGIGYLHLTDFAPTEDLMDGYKTKKIGWPEYEREYARLLEARQALGKTDPALFDGACLLCSEPSTARCHRRLLAEHLAAKTPGLKIVHL</sequence>
<organism evidence="1 2">
    <name type="scientific">Anaeroselena agilis</name>
    <dbReference type="NCBI Taxonomy" id="3063788"/>
    <lineage>
        <taxon>Bacteria</taxon>
        <taxon>Bacillati</taxon>
        <taxon>Bacillota</taxon>
        <taxon>Negativicutes</taxon>
        <taxon>Acetonemataceae</taxon>
        <taxon>Anaeroselena</taxon>
    </lineage>
</organism>
<dbReference type="RefSeq" id="WP_413780076.1">
    <property type="nucleotide sequence ID" value="NZ_JAUOZS010000001.1"/>
</dbReference>
<dbReference type="Proteomes" id="UP001254848">
    <property type="component" value="Unassembled WGS sequence"/>
</dbReference>
<evidence type="ECO:0000313" key="1">
    <source>
        <dbReference type="EMBL" id="MDT8901568.1"/>
    </source>
</evidence>
<proteinExistence type="predicted"/>
<name>A0ABU3NXP2_9FIRM</name>
<dbReference type="Pfam" id="PF04343">
    <property type="entry name" value="DUF488"/>
    <property type="match status" value="1"/>
</dbReference>
<dbReference type="PANTHER" id="PTHR39337:SF1">
    <property type="entry name" value="BLR5642 PROTEIN"/>
    <property type="match status" value="1"/>
</dbReference>
<evidence type="ECO:0000313" key="2">
    <source>
        <dbReference type="Proteomes" id="UP001254848"/>
    </source>
</evidence>
<protein>
    <submittedName>
        <fullName evidence="1">DUF488 domain-containing protein</fullName>
    </submittedName>
</protein>
<dbReference type="InterPro" id="IPR007438">
    <property type="entry name" value="DUF488"/>
</dbReference>
<gene>
    <name evidence="1" type="ORF">Q4T40_09970</name>
</gene>
<reference evidence="1 2" key="1">
    <citation type="submission" date="2023-07" db="EMBL/GenBank/DDBJ databases">
        <title>The novel representative of Negativicutes class, Anaeroselena agilis gen. nov. sp. nov.</title>
        <authorList>
            <person name="Prokofeva M.I."/>
            <person name="Elcheninov A.G."/>
            <person name="Klyukina A."/>
            <person name="Kublanov I.V."/>
            <person name="Frolov E.N."/>
            <person name="Podosokorskaya O.A."/>
        </authorList>
    </citation>
    <scope>NUCLEOTIDE SEQUENCE [LARGE SCALE GENOMIC DNA]</scope>
    <source>
        <strain evidence="1 2">4137-cl</strain>
    </source>
</reference>
<comment type="caution">
    <text evidence="1">The sequence shown here is derived from an EMBL/GenBank/DDBJ whole genome shotgun (WGS) entry which is preliminary data.</text>
</comment>
<dbReference type="EMBL" id="JAUOZS010000001">
    <property type="protein sequence ID" value="MDT8901568.1"/>
    <property type="molecule type" value="Genomic_DNA"/>
</dbReference>
<accession>A0ABU3NXP2</accession>
<dbReference type="PANTHER" id="PTHR39337">
    <property type="entry name" value="BLR5642 PROTEIN"/>
    <property type="match status" value="1"/>
</dbReference>